<dbReference type="EMBL" id="KV875097">
    <property type="protein sequence ID" value="OIW30227.1"/>
    <property type="molecule type" value="Genomic_DNA"/>
</dbReference>
<organism evidence="2 3">
    <name type="scientific">Coniochaeta ligniaria NRRL 30616</name>
    <dbReference type="NCBI Taxonomy" id="1408157"/>
    <lineage>
        <taxon>Eukaryota</taxon>
        <taxon>Fungi</taxon>
        <taxon>Dikarya</taxon>
        <taxon>Ascomycota</taxon>
        <taxon>Pezizomycotina</taxon>
        <taxon>Sordariomycetes</taxon>
        <taxon>Sordariomycetidae</taxon>
        <taxon>Coniochaetales</taxon>
        <taxon>Coniochaetaceae</taxon>
        <taxon>Coniochaeta</taxon>
    </lineage>
</organism>
<keyword evidence="3" id="KW-1185">Reference proteome</keyword>
<evidence type="ECO:0000313" key="2">
    <source>
        <dbReference type="EMBL" id="OIW30227.1"/>
    </source>
</evidence>
<feature type="region of interest" description="Disordered" evidence="1">
    <location>
        <begin position="1"/>
        <end position="50"/>
    </location>
</feature>
<proteinExistence type="predicted"/>
<reference evidence="2 3" key="1">
    <citation type="submission" date="2016-10" db="EMBL/GenBank/DDBJ databases">
        <title>Draft genome sequence of Coniochaeta ligniaria NRRL30616, a lignocellulolytic fungus for bioabatement of inhibitors in plant biomass hydrolysates.</title>
        <authorList>
            <consortium name="DOE Joint Genome Institute"/>
            <person name="Jimenez D.J."/>
            <person name="Hector R.E."/>
            <person name="Riley R."/>
            <person name="Sun H."/>
            <person name="Grigoriev I.V."/>
            <person name="Van Elsas J.D."/>
            <person name="Nichols N.N."/>
        </authorList>
    </citation>
    <scope>NUCLEOTIDE SEQUENCE [LARGE SCALE GENOMIC DNA]</scope>
    <source>
        <strain evidence="2 3">NRRL 30616</strain>
    </source>
</reference>
<dbReference type="Proteomes" id="UP000182658">
    <property type="component" value="Unassembled WGS sequence"/>
</dbReference>
<dbReference type="InParanoid" id="A0A1J7IST2"/>
<evidence type="ECO:0000256" key="1">
    <source>
        <dbReference type="SAM" id="MobiDB-lite"/>
    </source>
</evidence>
<evidence type="ECO:0000313" key="3">
    <source>
        <dbReference type="Proteomes" id="UP000182658"/>
    </source>
</evidence>
<name>A0A1J7IST2_9PEZI</name>
<accession>A0A1J7IST2</accession>
<dbReference type="AlphaFoldDB" id="A0A1J7IST2"/>
<sequence>MTNPWIPLTDLGRVKPKGGGAEGATNAPYQHHHHARDRRQGTTGRAADFG</sequence>
<gene>
    <name evidence="2" type="ORF">CONLIGDRAFT_714608</name>
</gene>
<protein>
    <submittedName>
        <fullName evidence="2">Uncharacterized protein</fullName>
    </submittedName>
</protein>